<dbReference type="OrthoDB" id="1435597at2759"/>
<keyword evidence="4" id="KW-0804">Transcription</keyword>
<evidence type="ECO:0000256" key="4">
    <source>
        <dbReference type="ARBA" id="ARBA00023163"/>
    </source>
</evidence>
<feature type="compositionally biased region" description="Polar residues" evidence="6">
    <location>
        <begin position="20"/>
        <end position="29"/>
    </location>
</feature>
<dbReference type="GO" id="GO:0003677">
    <property type="term" value="F:DNA binding"/>
    <property type="evidence" value="ECO:0007669"/>
    <property type="project" value="UniProtKB-KW"/>
</dbReference>
<keyword evidence="8" id="KW-1185">Reference proteome</keyword>
<keyword evidence="2" id="KW-0805">Transcription regulation</keyword>
<proteinExistence type="predicted"/>
<keyword evidence="3" id="KW-0238">DNA-binding</keyword>
<dbReference type="GO" id="GO:0005634">
    <property type="term" value="C:nucleus"/>
    <property type="evidence" value="ECO:0007669"/>
    <property type="project" value="UniProtKB-SubCell"/>
</dbReference>
<evidence type="ECO:0000256" key="5">
    <source>
        <dbReference type="ARBA" id="ARBA00023242"/>
    </source>
</evidence>
<dbReference type="Proteomes" id="UP000634136">
    <property type="component" value="Unassembled WGS sequence"/>
</dbReference>
<evidence type="ECO:0000313" key="7">
    <source>
        <dbReference type="EMBL" id="KAF7821164.1"/>
    </source>
</evidence>
<evidence type="ECO:0000256" key="1">
    <source>
        <dbReference type="ARBA" id="ARBA00004123"/>
    </source>
</evidence>
<dbReference type="InterPro" id="IPR044759">
    <property type="entry name" value="bZIP_RF2"/>
</dbReference>
<feature type="region of interest" description="Disordered" evidence="6">
    <location>
        <begin position="1"/>
        <end position="36"/>
    </location>
</feature>
<sequence>MPTGSDALGVPNAAIDSVSEESNGQNSRPNKPLSLPTGHLRSFSLDSDFYNIGLGLIGDVNGVDEENLGRNREWPIVHHQKNISMDGLTNVSLVEVDSSMGSERKKAVTPHELVELALIDPSRYRKILGNRQSVARSKVWKNRYASELEINVPMLKKKSSNVSTELTIIQPCD</sequence>
<dbReference type="CDD" id="cd14703">
    <property type="entry name" value="bZIP_plant_RF2"/>
    <property type="match status" value="1"/>
</dbReference>
<dbReference type="PANTHER" id="PTHR13690">
    <property type="entry name" value="TRANSCRIPTION FACTOR POSF21-RELATED"/>
    <property type="match status" value="1"/>
</dbReference>
<dbReference type="EMBL" id="JAAIUW010000008">
    <property type="protein sequence ID" value="KAF7821164.1"/>
    <property type="molecule type" value="Genomic_DNA"/>
</dbReference>
<keyword evidence="5" id="KW-0539">Nucleus</keyword>
<gene>
    <name evidence="7" type="ORF">G2W53_026619</name>
</gene>
<dbReference type="PANTHER" id="PTHR13690:SF86">
    <property type="entry name" value="TRANSCRIPTION FACTOR VIP1"/>
    <property type="match status" value="1"/>
</dbReference>
<evidence type="ECO:0000256" key="3">
    <source>
        <dbReference type="ARBA" id="ARBA00023125"/>
    </source>
</evidence>
<comment type="subcellular location">
    <subcellularLocation>
        <location evidence="1">Nucleus</location>
    </subcellularLocation>
</comment>
<organism evidence="7 8">
    <name type="scientific">Senna tora</name>
    <dbReference type="NCBI Taxonomy" id="362788"/>
    <lineage>
        <taxon>Eukaryota</taxon>
        <taxon>Viridiplantae</taxon>
        <taxon>Streptophyta</taxon>
        <taxon>Embryophyta</taxon>
        <taxon>Tracheophyta</taxon>
        <taxon>Spermatophyta</taxon>
        <taxon>Magnoliopsida</taxon>
        <taxon>eudicotyledons</taxon>
        <taxon>Gunneridae</taxon>
        <taxon>Pentapetalae</taxon>
        <taxon>rosids</taxon>
        <taxon>fabids</taxon>
        <taxon>Fabales</taxon>
        <taxon>Fabaceae</taxon>
        <taxon>Caesalpinioideae</taxon>
        <taxon>Cassia clade</taxon>
        <taxon>Senna</taxon>
    </lineage>
</organism>
<protein>
    <submittedName>
        <fullName evidence="7">Transcription factor VIP1-like</fullName>
    </submittedName>
</protein>
<comment type="caution">
    <text evidence="7">The sequence shown here is derived from an EMBL/GenBank/DDBJ whole genome shotgun (WGS) entry which is preliminary data.</text>
</comment>
<reference evidence="7" key="1">
    <citation type="submission" date="2020-09" db="EMBL/GenBank/DDBJ databases">
        <title>Genome-Enabled Discovery of Anthraquinone Biosynthesis in Senna tora.</title>
        <authorList>
            <person name="Kang S.-H."/>
            <person name="Pandey R.P."/>
            <person name="Lee C.-M."/>
            <person name="Sim J.-S."/>
            <person name="Jeong J.-T."/>
            <person name="Choi B.-S."/>
            <person name="Jung M."/>
            <person name="Ginzburg D."/>
            <person name="Zhao K."/>
            <person name="Won S.Y."/>
            <person name="Oh T.-J."/>
            <person name="Yu Y."/>
            <person name="Kim N.-H."/>
            <person name="Lee O.R."/>
            <person name="Lee T.-H."/>
            <person name="Bashyal P."/>
            <person name="Kim T.-S."/>
            <person name="Lee W.-H."/>
            <person name="Kawkins C."/>
            <person name="Kim C.-K."/>
            <person name="Kim J.S."/>
            <person name="Ahn B.O."/>
            <person name="Rhee S.Y."/>
            <person name="Sohng J.K."/>
        </authorList>
    </citation>
    <scope>NUCLEOTIDE SEQUENCE</scope>
    <source>
        <tissue evidence="7">Leaf</tissue>
    </source>
</reference>
<evidence type="ECO:0000256" key="2">
    <source>
        <dbReference type="ARBA" id="ARBA00023015"/>
    </source>
</evidence>
<evidence type="ECO:0000313" key="8">
    <source>
        <dbReference type="Proteomes" id="UP000634136"/>
    </source>
</evidence>
<dbReference type="AlphaFoldDB" id="A0A834WLG3"/>
<dbReference type="GO" id="GO:0003700">
    <property type="term" value="F:DNA-binding transcription factor activity"/>
    <property type="evidence" value="ECO:0007669"/>
    <property type="project" value="InterPro"/>
</dbReference>
<name>A0A834WLG3_9FABA</name>
<evidence type="ECO:0000256" key="6">
    <source>
        <dbReference type="SAM" id="MobiDB-lite"/>
    </source>
</evidence>
<accession>A0A834WLG3</accession>